<dbReference type="InterPro" id="IPR055330">
    <property type="entry name" value="SECE1-like"/>
</dbReference>
<feature type="compositionally biased region" description="Low complexity" evidence="1">
    <location>
        <begin position="7"/>
        <end position="19"/>
    </location>
</feature>
<dbReference type="KEGG" id="cqi:110713424"/>
<dbReference type="PANTHER" id="PTHR37240:SF1">
    <property type="entry name" value="PREPROTEIN TRANSLOCASE SUBUNIT SECE1"/>
    <property type="match status" value="1"/>
</dbReference>
<evidence type="ECO:0008006" key="4">
    <source>
        <dbReference type="Google" id="ProtNLM"/>
    </source>
</evidence>
<feature type="compositionally biased region" description="Basic and acidic residues" evidence="1">
    <location>
        <begin position="84"/>
        <end position="96"/>
    </location>
</feature>
<proteinExistence type="predicted"/>
<dbReference type="RefSeq" id="XP_021747569.1">
    <property type="nucleotide sequence ID" value="XM_021891877.1"/>
</dbReference>
<dbReference type="OrthoDB" id="1937988at2759"/>
<name>A0A803MQT5_CHEQI</name>
<dbReference type="PANTHER" id="PTHR37240">
    <property type="entry name" value="PREPROTEIN TRANSLOCASE SUBUNIT SECE1"/>
    <property type="match status" value="1"/>
</dbReference>
<evidence type="ECO:0000256" key="1">
    <source>
        <dbReference type="SAM" id="MobiDB-lite"/>
    </source>
</evidence>
<dbReference type="SMR" id="A0A803MQT5"/>
<protein>
    <recommendedName>
        <fullName evidence="4">Preprotein translocase subunit SECE1</fullName>
    </recommendedName>
</protein>
<dbReference type="AlphaFoldDB" id="A0A803MQT5"/>
<feature type="region of interest" description="Disordered" evidence="1">
    <location>
        <begin position="1"/>
        <end position="23"/>
    </location>
</feature>
<gene>
    <name evidence="2" type="primary">LOC110713424</name>
</gene>
<dbReference type="GeneID" id="110713424"/>
<dbReference type="GO" id="GO:0009535">
    <property type="term" value="C:chloroplast thylakoid membrane"/>
    <property type="evidence" value="ECO:0007669"/>
    <property type="project" value="TreeGrafter"/>
</dbReference>
<dbReference type="OMA" id="NLHLPIN"/>
<feature type="compositionally biased region" description="Low complexity" evidence="1">
    <location>
        <begin position="70"/>
        <end position="82"/>
    </location>
</feature>
<reference evidence="2" key="2">
    <citation type="submission" date="2021-03" db="UniProtKB">
        <authorList>
            <consortium name="EnsemblPlants"/>
        </authorList>
    </citation>
    <scope>IDENTIFICATION</scope>
</reference>
<organism evidence="2 3">
    <name type="scientific">Chenopodium quinoa</name>
    <name type="common">Quinoa</name>
    <dbReference type="NCBI Taxonomy" id="63459"/>
    <lineage>
        <taxon>Eukaryota</taxon>
        <taxon>Viridiplantae</taxon>
        <taxon>Streptophyta</taxon>
        <taxon>Embryophyta</taxon>
        <taxon>Tracheophyta</taxon>
        <taxon>Spermatophyta</taxon>
        <taxon>Magnoliopsida</taxon>
        <taxon>eudicotyledons</taxon>
        <taxon>Gunneridae</taxon>
        <taxon>Pentapetalae</taxon>
        <taxon>Caryophyllales</taxon>
        <taxon>Chenopodiaceae</taxon>
        <taxon>Chenopodioideae</taxon>
        <taxon>Atripliceae</taxon>
        <taxon>Chenopodium</taxon>
    </lineage>
</organism>
<feature type="region of interest" description="Disordered" evidence="1">
    <location>
        <begin position="56"/>
        <end position="97"/>
    </location>
</feature>
<evidence type="ECO:0000313" key="3">
    <source>
        <dbReference type="Proteomes" id="UP000596660"/>
    </source>
</evidence>
<accession>A0A803MQT5</accession>
<keyword evidence="3" id="KW-1185">Reference proteome</keyword>
<dbReference type="EnsemblPlants" id="AUR62033636-RA">
    <property type="protein sequence ID" value="AUR62033636-RA:cds"/>
    <property type="gene ID" value="AUR62033636"/>
</dbReference>
<dbReference type="Proteomes" id="UP000596660">
    <property type="component" value="Unplaced"/>
</dbReference>
<sequence>MATLRQSLHLPFSSFHPSSNPSKPHLTNLHLPINNPKYPIISLTRTRFILKAAENGAQTDKEQENSAITEQQQSSEEQLSELGTEIKKAMKEREKVEEEDSGFLSGFLGEIGQIEWPDFGKVIGTTGVVLGVIAGSSAVLLSVNAVLAELSDKVFAGKGVQDFFGG</sequence>
<dbReference type="Gramene" id="AUR62033636-RA">
    <property type="protein sequence ID" value="AUR62033636-RA:cds"/>
    <property type="gene ID" value="AUR62033636"/>
</dbReference>
<evidence type="ECO:0000313" key="2">
    <source>
        <dbReference type="EnsemblPlants" id="AUR62033636-RA:cds"/>
    </source>
</evidence>
<reference evidence="2" key="1">
    <citation type="journal article" date="2017" name="Nature">
        <title>The genome of Chenopodium quinoa.</title>
        <authorList>
            <person name="Jarvis D.E."/>
            <person name="Ho Y.S."/>
            <person name="Lightfoot D.J."/>
            <person name="Schmoeckel S.M."/>
            <person name="Li B."/>
            <person name="Borm T.J.A."/>
            <person name="Ohyanagi H."/>
            <person name="Mineta K."/>
            <person name="Michell C.T."/>
            <person name="Saber N."/>
            <person name="Kharbatia N.M."/>
            <person name="Rupper R.R."/>
            <person name="Sharp A.R."/>
            <person name="Dally N."/>
            <person name="Boughton B.A."/>
            <person name="Woo Y.H."/>
            <person name="Gao G."/>
            <person name="Schijlen E.G.W.M."/>
            <person name="Guo X."/>
            <person name="Momin A.A."/>
            <person name="Negrao S."/>
            <person name="Al-Babili S."/>
            <person name="Gehring C."/>
            <person name="Roessner U."/>
            <person name="Jung C."/>
            <person name="Murphy K."/>
            <person name="Arold S.T."/>
            <person name="Gojobori T."/>
            <person name="van der Linden C.G."/>
            <person name="van Loo E.N."/>
            <person name="Jellen E.N."/>
            <person name="Maughan P.J."/>
            <person name="Tester M."/>
        </authorList>
    </citation>
    <scope>NUCLEOTIDE SEQUENCE [LARGE SCALE GENOMIC DNA]</scope>
    <source>
        <strain evidence="2">cv. PI 614886</strain>
    </source>
</reference>